<dbReference type="AlphaFoldDB" id="A0A0F4L8E0"/>
<dbReference type="GO" id="GO:0016052">
    <property type="term" value="P:carbohydrate catabolic process"/>
    <property type="evidence" value="ECO:0007669"/>
    <property type="project" value="TreeGrafter"/>
</dbReference>
<dbReference type="SUPFAM" id="SSF51445">
    <property type="entry name" value="(Trans)glycosidases"/>
    <property type="match status" value="1"/>
</dbReference>
<dbReference type="GO" id="GO:0005829">
    <property type="term" value="C:cytosol"/>
    <property type="evidence" value="ECO:0007669"/>
    <property type="project" value="TreeGrafter"/>
</dbReference>
<reference evidence="8 9" key="1">
    <citation type="submission" date="2014-12" db="EMBL/GenBank/DDBJ databases">
        <title>Comparative genomics of the lactic acid bacteria isolated from the honey bee gut.</title>
        <authorList>
            <person name="Ellegaard K.M."/>
            <person name="Tamarit D."/>
            <person name="Javelind E."/>
            <person name="Olofsson T."/>
            <person name="Andersson S.G."/>
            <person name="Vasquez A."/>
        </authorList>
    </citation>
    <scope>NUCLEOTIDE SEQUENCE [LARGE SCALE GENOMIC DNA]</scope>
    <source>
        <strain evidence="8 9">Biut2</strain>
    </source>
</reference>
<evidence type="ECO:0000256" key="1">
    <source>
        <dbReference type="ARBA" id="ARBA00010838"/>
    </source>
</evidence>
<dbReference type="InterPro" id="IPR017853">
    <property type="entry name" value="GH"/>
</dbReference>
<dbReference type="InterPro" id="IPR001360">
    <property type="entry name" value="Glyco_hydro_1"/>
</dbReference>
<dbReference type="EC" id="3.2.1.21" evidence="2"/>
<proteinExistence type="inferred from homology"/>
<gene>
    <name evidence="8" type="ORF">JF76_15710</name>
</gene>
<comment type="similarity">
    <text evidence="1 6">Belongs to the glycosyl hydrolase 1 family.</text>
</comment>
<dbReference type="Gene3D" id="3.20.20.80">
    <property type="entry name" value="Glycosidases"/>
    <property type="match status" value="1"/>
</dbReference>
<sequence length="462" mass="53371">MNSNFLWGGATASYQCEGAWNVDDKAESIWDHYLHENNLENGDVASDHYHHFEEDIKMMKDGGQNAYRFSLSWPRIIKNRAGDINPKGIEFYNKLINCCLKNGITPFVTLYHWDLPQYWQEVGGWLNLDTSRAFAHYAEVCFEAFGDKVKLWTTFNEPKWFTVNGYLIGNYPPAEHDLQHTITCGFNVMYASALAIQKFRQGKFQGQIGIVHSYSPIDGIDDTIETKIAMRNADNYANNWVLDTAALGSFPIDLIAKLSETNDISFMKSDLLKTIAENTVDFLGLNYYARTLVKPYTTGETKMVFNNSGKKGSTQMRIKNWFEQVMDPNSEYTEWDTEIYPKGLEDGLIRAYQKYHLPIFVTENGVGFHENIDVSEVKDDYRISFMNDHINALMNAQDKGADVRGYFTWSPFDLYSWMNGVEKRYGLVAVDFSTLKRKPKASYFWYKKIINSNGKLIERREY</sequence>
<evidence type="ECO:0000256" key="4">
    <source>
        <dbReference type="ARBA" id="ARBA00023295"/>
    </source>
</evidence>
<evidence type="ECO:0000256" key="5">
    <source>
        <dbReference type="PROSITE-ProRule" id="PRU10055"/>
    </source>
</evidence>
<dbReference type="HOGENOM" id="CLU_001859_0_1_9"/>
<feature type="active site" description="Nucleophile" evidence="5">
    <location>
        <position position="363"/>
    </location>
</feature>
<dbReference type="PANTHER" id="PTHR10353:SF36">
    <property type="entry name" value="LP05116P"/>
    <property type="match status" value="1"/>
</dbReference>
<keyword evidence="4 7" id="KW-0326">Glycosidase</keyword>
<dbReference type="PANTHER" id="PTHR10353">
    <property type="entry name" value="GLYCOSYL HYDROLASE"/>
    <property type="match status" value="1"/>
</dbReference>
<evidence type="ECO:0000256" key="6">
    <source>
        <dbReference type="RuleBase" id="RU003690"/>
    </source>
</evidence>
<evidence type="ECO:0000313" key="9">
    <source>
        <dbReference type="Proteomes" id="UP000033533"/>
    </source>
</evidence>
<dbReference type="EMBL" id="JXBY01000025">
    <property type="protein sequence ID" value="KJY54548.1"/>
    <property type="molecule type" value="Genomic_DNA"/>
</dbReference>
<organism evidence="8 9">
    <name type="scientific">Lactobacillus kullabergensis</name>
    <dbReference type="NCBI Taxonomy" id="1218493"/>
    <lineage>
        <taxon>Bacteria</taxon>
        <taxon>Bacillati</taxon>
        <taxon>Bacillota</taxon>
        <taxon>Bacilli</taxon>
        <taxon>Lactobacillales</taxon>
        <taxon>Lactobacillaceae</taxon>
        <taxon>Lactobacillus</taxon>
    </lineage>
</organism>
<dbReference type="Pfam" id="PF00232">
    <property type="entry name" value="Glyco_hydro_1"/>
    <property type="match status" value="1"/>
</dbReference>
<dbReference type="FunFam" id="3.20.20.80:FF:000004">
    <property type="entry name" value="Beta-glucosidase 6-phospho-beta-glucosidase"/>
    <property type="match status" value="1"/>
</dbReference>
<dbReference type="PROSITE" id="PS00572">
    <property type="entry name" value="GLYCOSYL_HYDROL_F1_1"/>
    <property type="match status" value="1"/>
</dbReference>
<protein>
    <recommendedName>
        <fullName evidence="2">beta-glucosidase</fullName>
        <ecNumber evidence="2">3.2.1.21</ecNumber>
    </recommendedName>
</protein>
<accession>A0A0F4L8E0</accession>
<dbReference type="PROSITE" id="PS00653">
    <property type="entry name" value="GLYCOSYL_HYDROL_F1_2"/>
    <property type="match status" value="1"/>
</dbReference>
<dbReference type="RefSeq" id="WP_045928555.1">
    <property type="nucleotide sequence ID" value="NZ_JBHSZS010000026.1"/>
</dbReference>
<dbReference type="PATRIC" id="fig|1218493.3.peg.1645"/>
<dbReference type="GO" id="GO:0008422">
    <property type="term" value="F:beta-glucosidase activity"/>
    <property type="evidence" value="ECO:0007669"/>
    <property type="project" value="UniProtKB-EC"/>
</dbReference>
<name>A0A0F4L8E0_9LACO</name>
<evidence type="ECO:0000313" key="8">
    <source>
        <dbReference type="EMBL" id="KJY54548.1"/>
    </source>
</evidence>
<dbReference type="InterPro" id="IPR018120">
    <property type="entry name" value="Glyco_hydro_1_AS"/>
</dbReference>
<evidence type="ECO:0000256" key="3">
    <source>
        <dbReference type="ARBA" id="ARBA00022801"/>
    </source>
</evidence>
<comment type="caution">
    <text evidence="8">The sequence shown here is derived from an EMBL/GenBank/DDBJ whole genome shotgun (WGS) entry which is preliminary data.</text>
</comment>
<dbReference type="OrthoDB" id="9765195at2"/>
<dbReference type="PRINTS" id="PR00131">
    <property type="entry name" value="GLHYDRLASE1"/>
</dbReference>
<evidence type="ECO:0000256" key="7">
    <source>
        <dbReference type="RuleBase" id="RU004468"/>
    </source>
</evidence>
<dbReference type="Proteomes" id="UP000033533">
    <property type="component" value="Unassembled WGS sequence"/>
</dbReference>
<keyword evidence="3 7" id="KW-0378">Hydrolase</keyword>
<dbReference type="InterPro" id="IPR033132">
    <property type="entry name" value="GH_1_N_CS"/>
</dbReference>
<evidence type="ECO:0000256" key="2">
    <source>
        <dbReference type="ARBA" id="ARBA00012744"/>
    </source>
</evidence>
<dbReference type="STRING" id="1218493.JF76_15710"/>